<dbReference type="EMBL" id="JAPFFF010000041">
    <property type="protein sequence ID" value="KAK8841482.1"/>
    <property type="molecule type" value="Genomic_DNA"/>
</dbReference>
<reference evidence="8 9" key="1">
    <citation type="submission" date="2024-04" db="EMBL/GenBank/DDBJ databases">
        <title>Tritrichomonas musculus Genome.</title>
        <authorList>
            <person name="Alves-Ferreira E."/>
            <person name="Grigg M."/>
            <person name="Lorenzi H."/>
            <person name="Galac M."/>
        </authorList>
    </citation>
    <scope>NUCLEOTIDE SEQUENCE [LARGE SCALE GENOMIC DNA]</scope>
    <source>
        <strain evidence="8 9">EAF2021</strain>
    </source>
</reference>
<evidence type="ECO:0000256" key="1">
    <source>
        <dbReference type="ARBA" id="ARBA00023015"/>
    </source>
</evidence>
<dbReference type="SMART" id="SM00717">
    <property type="entry name" value="SANT"/>
    <property type="match status" value="2"/>
</dbReference>
<protein>
    <submittedName>
        <fullName evidence="8">Myb- protein B</fullName>
    </submittedName>
</protein>
<dbReference type="Gene3D" id="1.10.10.60">
    <property type="entry name" value="Homeodomain-like"/>
    <property type="match status" value="2"/>
</dbReference>
<dbReference type="PANTHER" id="PTHR46621:SF1">
    <property type="entry name" value="SNRNA-ACTIVATING PROTEIN COMPLEX SUBUNIT 4"/>
    <property type="match status" value="1"/>
</dbReference>
<keyword evidence="1" id="KW-0805">Transcription regulation</keyword>
<feature type="domain" description="Myb-like" evidence="5">
    <location>
        <begin position="224"/>
        <end position="274"/>
    </location>
</feature>
<gene>
    <name evidence="8" type="ORF">M9Y10_027101</name>
</gene>
<dbReference type="Pfam" id="PF13921">
    <property type="entry name" value="Myb_DNA-bind_6"/>
    <property type="match status" value="1"/>
</dbReference>
<evidence type="ECO:0000256" key="3">
    <source>
        <dbReference type="ARBA" id="ARBA00023163"/>
    </source>
</evidence>
<comment type="caution">
    <text evidence="8">The sequence shown here is derived from an EMBL/GenBank/DDBJ whole genome shotgun (WGS) entry which is preliminary data.</text>
</comment>
<evidence type="ECO:0000313" key="9">
    <source>
        <dbReference type="Proteomes" id="UP001470230"/>
    </source>
</evidence>
<dbReference type="SUPFAM" id="SSF46689">
    <property type="entry name" value="Homeodomain-like"/>
    <property type="match status" value="1"/>
</dbReference>
<evidence type="ECO:0000259" key="7">
    <source>
        <dbReference type="PROSITE" id="PS51294"/>
    </source>
</evidence>
<evidence type="ECO:0000259" key="5">
    <source>
        <dbReference type="PROSITE" id="PS50090"/>
    </source>
</evidence>
<dbReference type="Pfam" id="PF00249">
    <property type="entry name" value="Myb_DNA-binding"/>
    <property type="match status" value="1"/>
</dbReference>
<keyword evidence="2" id="KW-0238">DNA-binding</keyword>
<dbReference type="InterPro" id="IPR009057">
    <property type="entry name" value="Homeodomain-like_sf"/>
</dbReference>
<dbReference type="CDD" id="cd00167">
    <property type="entry name" value="SANT"/>
    <property type="match status" value="2"/>
</dbReference>
<evidence type="ECO:0000256" key="4">
    <source>
        <dbReference type="ARBA" id="ARBA00023242"/>
    </source>
</evidence>
<proteinExistence type="predicted"/>
<dbReference type="InterPro" id="IPR001005">
    <property type="entry name" value="SANT/Myb"/>
</dbReference>
<evidence type="ECO:0000313" key="8">
    <source>
        <dbReference type="EMBL" id="KAK8841482.1"/>
    </source>
</evidence>
<feature type="domain" description="HTH myb-type" evidence="7">
    <location>
        <begin position="178"/>
        <end position="227"/>
    </location>
</feature>
<dbReference type="PROSITE" id="PS51294">
    <property type="entry name" value="HTH_MYB"/>
    <property type="match status" value="2"/>
</dbReference>
<keyword evidence="9" id="KW-1185">Reference proteome</keyword>
<dbReference type="PROSITE" id="PS51293">
    <property type="entry name" value="SANT"/>
    <property type="match status" value="1"/>
</dbReference>
<dbReference type="InterPro" id="IPR051575">
    <property type="entry name" value="Myb-like_DNA-bd"/>
</dbReference>
<keyword evidence="3" id="KW-0804">Transcription</keyword>
<feature type="domain" description="HTH myb-type" evidence="7">
    <location>
        <begin position="229"/>
        <end position="278"/>
    </location>
</feature>
<feature type="domain" description="SANT" evidence="6">
    <location>
        <begin position="175"/>
        <end position="231"/>
    </location>
</feature>
<organism evidence="8 9">
    <name type="scientific">Tritrichomonas musculus</name>
    <dbReference type="NCBI Taxonomy" id="1915356"/>
    <lineage>
        <taxon>Eukaryota</taxon>
        <taxon>Metamonada</taxon>
        <taxon>Parabasalia</taxon>
        <taxon>Tritrichomonadida</taxon>
        <taxon>Tritrichomonadidae</taxon>
        <taxon>Tritrichomonas</taxon>
    </lineage>
</organism>
<evidence type="ECO:0000259" key="6">
    <source>
        <dbReference type="PROSITE" id="PS51293"/>
    </source>
</evidence>
<keyword evidence="4" id="KW-0539">Nucleus</keyword>
<name>A0ABR2H6W8_9EUKA</name>
<accession>A0ABR2H6W8</accession>
<sequence length="371" mass="43916">MDMGISYHHQIINHHEINSNGMINCNQIEENEFVPILQNSDSNGEIICPINMNQGYEYPNIQNFQTNNMENVNNYSMGLKSINANISNDSQLQNESKNNYLNMINNSFQENISTKFKLKADPNFIKSMLKLIDTYNISLNMLSQLVDNDNNKNVNKETNNNINKQKIDYSQQRKKMPRKFSTNEDLMLKNVVNIFGAKNWKLIASMIPNKTPRQCRDRYMNYLAPGYIHSDWTKEEDLLLADKYKEYGPQWSKIQKFFPFRTSNSIKNRFNYTISKMDNIFDSTSNIDGKYEKRRVKIKNKIKVENKPIDQNEQIEQIGQIEQKKQNEEYNEKYDENLSEIDNHLSDQDDTEPFFNYFETIGNDFHYNYFD</sequence>
<dbReference type="PANTHER" id="PTHR46621">
    <property type="entry name" value="SNRNA-ACTIVATING PROTEIN COMPLEX SUBUNIT 4"/>
    <property type="match status" value="1"/>
</dbReference>
<dbReference type="PROSITE" id="PS50090">
    <property type="entry name" value="MYB_LIKE"/>
    <property type="match status" value="2"/>
</dbReference>
<feature type="domain" description="Myb-like" evidence="5">
    <location>
        <begin position="172"/>
        <end position="223"/>
    </location>
</feature>
<dbReference type="InterPro" id="IPR017884">
    <property type="entry name" value="SANT_dom"/>
</dbReference>
<evidence type="ECO:0000256" key="2">
    <source>
        <dbReference type="ARBA" id="ARBA00023125"/>
    </source>
</evidence>
<dbReference type="InterPro" id="IPR017930">
    <property type="entry name" value="Myb_dom"/>
</dbReference>
<dbReference type="Proteomes" id="UP001470230">
    <property type="component" value="Unassembled WGS sequence"/>
</dbReference>